<sequence length="117" mass="12645">MKVLETVLNFFLTLAQVIFPRKRKPSPSDRPCPPPQPPPPVPPLPLEGGNGSDPGLHRRDSLPPEEQPTPSPHSQESRRPSPSSPDHQPPSADWLGISGYTLIACGGVGCVCRWLMG</sequence>
<feature type="region of interest" description="Disordered" evidence="1">
    <location>
        <begin position="19"/>
        <end position="93"/>
    </location>
</feature>
<proteinExistence type="predicted"/>
<evidence type="ECO:0000313" key="3">
    <source>
        <dbReference type="Proteomes" id="UP000286260"/>
    </source>
</evidence>
<dbReference type="EMBL" id="QSII01000016">
    <property type="protein sequence ID" value="RHC83807.1"/>
    <property type="molecule type" value="Genomic_DNA"/>
</dbReference>
<accession>A0A414BWK3</accession>
<reference evidence="2 3" key="1">
    <citation type="submission" date="2018-08" db="EMBL/GenBank/DDBJ databases">
        <title>A genome reference for cultivated species of the human gut microbiota.</title>
        <authorList>
            <person name="Zou Y."/>
            <person name="Xue W."/>
            <person name="Luo G."/>
        </authorList>
    </citation>
    <scope>NUCLEOTIDE SEQUENCE [LARGE SCALE GENOMIC DNA]</scope>
    <source>
        <strain evidence="2 3">AM34-17</strain>
    </source>
</reference>
<protein>
    <submittedName>
        <fullName evidence="2">Uncharacterized protein</fullName>
    </submittedName>
</protein>
<dbReference type="Proteomes" id="UP000286260">
    <property type="component" value="Unassembled WGS sequence"/>
</dbReference>
<gene>
    <name evidence="2" type="ORF">DW828_11950</name>
</gene>
<name>A0A414BWK3_9BACT</name>
<evidence type="ECO:0000256" key="1">
    <source>
        <dbReference type="SAM" id="MobiDB-lite"/>
    </source>
</evidence>
<feature type="compositionally biased region" description="Low complexity" evidence="1">
    <location>
        <begin position="80"/>
        <end position="91"/>
    </location>
</feature>
<dbReference type="AlphaFoldDB" id="A0A414BWK3"/>
<feature type="compositionally biased region" description="Pro residues" evidence="1">
    <location>
        <begin position="28"/>
        <end position="45"/>
    </location>
</feature>
<organism evidence="2 3">
    <name type="scientific">Parabacteroides merdae</name>
    <dbReference type="NCBI Taxonomy" id="46503"/>
    <lineage>
        <taxon>Bacteria</taxon>
        <taxon>Pseudomonadati</taxon>
        <taxon>Bacteroidota</taxon>
        <taxon>Bacteroidia</taxon>
        <taxon>Bacteroidales</taxon>
        <taxon>Tannerellaceae</taxon>
        <taxon>Parabacteroides</taxon>
    </lineage>
</organism>
<evidence type="ECO:0000313" key="2">
    <source>
        <dbReference type="EMBL" id="RHC83807.1"/>
    </source>
</evidence>
<comment type="caution">
    <text evidence="2">The sequence shown here is derived from an EMBL/GenBank/DDBJ whole genome shotgun (WGS) entry which is preliminary data.</text>
</comment>